<protein>
    <recommendedName>
        <fullName evidence="3">Dynamin-type G domain-containing protein</fullName>
    </recommendedName>
</protein>
<reference evidence="4 5" key="1">
    <citation type="submission" date="2019-11" db="EMBL/GenBank/DDBJ databases">
        <title>Comparative genomics of hydrocarbon-degrading Desulfosarcina strains.</title>
        <authorList>
            <person name="Watanabe M."/>
            <person name="Kojima H."/>
            <person name="Fukui M."/>
        </authorList>
    </citation>
    <scope>NUCLEOTIDE SEQUENCE [LARGE SCALE GENOMIC DNA]</scope>
    <source>
        <strain evidence="4 5">PP31</strain>
    </source>
</reference>
<dbReference type="KEGG" id="dwd:DSCW_14850"/>
<keyword evidence="2" id="KW-0472">Membrane</keyword>
<dbReference type="InterPro" id="IPR051943">
    <property type="entry name" value="TRAFAC_Dynamin-like_GTPase"/>
</dbReference>
<dbReference type="AlphaFoldDB" id="A0A5K7YZL5"/>
<evidence type="ECO:0000313" key="5">
    <source>
        <dbReference type="Proteomes" id="UP000427769"/>
    </source>
</evidence>
<gene>
    <name evidence="4" type="ORF">DSCW_14850</name>
</gene>
<evidence type="ECO:0000313" key="4">
    <source>
        <dbReference type="EMBL" id="BBO74068.1"/>
    </source>
</evidence>
<dbReference type="InterPro" id="IPR045063">
    <property type="entry name" value="Dynamin_N"/>
</dbReference>
<dbReference type="OrthoDB" id="1100581at2"/>
<evidence type="ECO:0000256" key="2">
    <source>
        <dbReference type="SAM" id="Phobius"/>
    </source>
</evidence>
<dbReference type="InterPro" id="IPR027417">
    <property type="entry name" value="P-loop_NTPase"/>
</dbReference>
<organism evidence="4 5">
    <name type="scientific">Desulfosarcina widdelii</name>
    <dbReference type="NCBI Taxonomy" id="947919"/>
    <lineage>
        <taxon>Bacteria</taxon>
        <taxon>Pseudomonadati</taxon>
        <taxon>Thermodesulfobacteriota</taxon>
        <taxon>Desulfobacteria</taxon>
        <taxon>Desulfobacterales</taxon>
        <taxon>Desulfosarcinaceae</taxon>
        <taxon>Desulfosarcina</taxon>
    </lineage>
</organism>
<dbReference type="SUPFAM" id="SSF52540">
    <property type="entry name" value="P-loop containing nucleoside triphosphate hydrolases"/>
    <property type="match status" value="1"/>
</dbReference>
<dbReference type="EMBL" id="AP021875">
    <property type="protein sequence ID" value="BBO74068.1"/>
    <property type="molecule type" value="Genomic_DNA"/>
</dbReference>
<dbReference type="PANTHER" id="PTHR43681:SF1">
    <property type="entry name" value="SARCALUMENIN"/>
    <property type="match status" value="1"/>
</dbReference>
<evidence type="ECO:0000259" key="3">
    <source>
        <dbReference type="PROSITE" id="PS51718"/>
    </source>
</evidence>
<keyword evidence="2" id="KW-0812">Transmembrane</keyword>
<dbReference type="Proteomes" id="UP000427769">
    <property type="component" value="Chromosome"/>
</dbReference>
<sequence>MYRDNYITALRTELLEMVSEQLTPVAMRYGYSEVPLETNIKWRPQVLVLGNYSSGKSTLINEFLGAKVQGTGQAPTDDSFTVITYDESETDGGAIRVTDQRDGKFLLNDPEYPFETLKKHGQRFTSHFKLKKVNSPFLKNLAIIDTPGMLDSISERDRGYNYQDVIGDLAQIADLVLVLFDPHKAGTVREAHTSLRDTLPSKTFEDRVLYVLNRIDECSSMTDLLRVYGTLCWNLSQITGRKDIPMIRLTYSANAAEKSGRTEDPQAAYLHYLENQREELKKAVLQAPCHRLDNLASFVETHGERLCHLLEGMISYRRKARMFRLKFFFTGLLASLVGGAAGWMGLMMLPPIGGLDPTLQIAGAGLLSTIILVFWLTLVQKFLYSRFLKKWLRQLDKLTPLSNQTRRDSWAAIRDLLYVNLKESNGSYSLSQVLGEHATVKQIHDRGSKEIREALKELAGLAPEDDAWFGEGPGPVPYWANTDGKTDEK</sequence>
<feature type="domain" description="Dynamin-type G" evidence="3">
    <location>
        <begin position="40"/>
        <end position="287"/>
    </location>
</feature>
<feature type="region of interest" description="Disordered" evidence="1">
    <location>
        <begin position="466"/>
        <end position="489"/>
    </location>
</feature>
<accession>A0A5K7YZL5</accession>
<dbReference type="Gene3D" id="3.40.50.300">
    <property type="entry name" value="P-loop containing nucleotide triphosphate hydrolases"/>
    <property type="match status" value="1"/>
</dbReference>
<keyword evidence="2" id="KW-1133">Transmembrane helix</keyword>
<dbReference type="PANTHER" id="PTHR43681">
    <property type="entry name" value="TRANSMEMBRANE GTPASE FZO"/>
    <property type="match status" value="1"/>
</dbReference>
<dbReference type="GO" id="GO:0005525">
    <property type="term" value="F:GTP binding"/>
    <property type="evidence" value="ECO:0007669"/>
    <property type="project" value="InterPro"/>
</dbReference>
<dbReference type="InterPro" id="IPR022812">
    <property type="entry name" value="Dynamin"/>
</dbReference>
<feature type="transmembrane region" description="Helical" evidence="2">
    <location>
        <begin position="327"/>
        <end position="349"/>
    </location>
</feature>
<dbReference type="InterPro" id="IPR030381">
    <property type="entry name" value="G_DYNAMIN_dom"/>
</dbReference>
<dbReference type="PROSITE" id="PS51718">
    <property type="entry name" value="G_DYNAMIN_2"/>
    <property type="match status" value="1"/>
</dbReference>
<evidence type="ECO:0000256" key="1">
    <source>
        <dbReference type="SAM" id="MobiDB-lite"/>
    </source>
</evidence>
<proteinExistence type="predicted"/>
<feature type="transmembrane region" description="Helical" evidence="2">
    <location>
        <begin position="361"/>
        <end position="384"/>
    </location>
</feature>
<dbReference type="Pfam" id="PF00350">
    <property type="entry name" value="Dynamin_N"/>
    <property type="match status" value="1"/>
</dbReference>
<keyword evidence="5" id="KW-1185">Reference proteome</keyword>
<dbReference type="PRINTS" id="PR00195">
    <property type="entry name" value="DYNAMIN"/>
</dbReference>
<name>A0A5K7YZL5_9BACT</name>
<dbReference type="RefSeq" id="WP_155303124.1">
    <property type="nucleotide sequence ID" value="NZ_AP021875.1"/>
</dbReference>